<dbReference type="VEuPathDB" id="VectorBase:ISCW014550"/>
<dbReference type="VEuPathDB" id="VectorBase:ISCI014550"/>
<dbReference type="Proteomes" id="UP000001555">
    <property type="component" value="Unassembled WGS sequence"/>
</dbReference>
<protein>
    <submittedName>
        <fullName evidence="1 2">Uncharacterized protein</fullName>
    </submittedName>
</protein>
<dbReference type="HOGENOM" id="CLU_1306092_0_0_1"/>
<dbReference type="InParanoid" id="B7QGY6"/>
<organism>
    <name type="scientific">Ixodes scapularis</name>
    <name type="common">Black-legged tick</name>
    <name type="synonym">Deer tick</name>
    <dbReference type="NCBI Taxonomy" id="6945"/>
    <lineage>
        <taxon>Eukaryota</taxon>
        <taxon>Metazoa</taxon>
        <taxon>Ecdysozoa</taxon>
        <taxon>Arthropoda</taxon>
        <taxon>Chelicerata</taxon>
        <taxon>Arachnida</taxon>
        <taxon>Acari</taxon>
        <taxon>Parasitiformes</taxon>
        <taxon>Ixodida</taxon>
        <taxon>Ixodoidea</taxon>
        <taxon>Ixodidae</taxon>
        <taxon>Ixodinae</taxon>
        <taxon>Ixodes</taxon>
    </lineage>
</organism>
<dbReference type="EnsemblMetazoa" id="ISCW014550-RA">
    <property type="protein sequence ID" value="ISCW014550-PA"/>
    <property type="gene ID" value="ISCW014550"/>
</dbReference>
<reference evidence="2" key="2">
    <citation type="submission" date="2020-05" db="UniProtKB">
        <authorList>
            <consortium name="EnsemblMetazoa"/>
        </authorList>
    </citation>
    <scope>IDENTIFICATION</scope>
    <source>
        <strain evidence="2">wikel</strain>
    </source>
</reference>
<dbReference type="AlphaFoldDB" id="B7QGY6"/>
<dbReference type="EMBL" id="ABJB011093211">
    <property type="status" value="NOT_ANNOTATED_CDS"/>
    <property type="molecule type" value="Genomic_DNA"/>
</dbReference>
<name>B7QGY6_IXOSC</name>
<gene>
    <name evidence="1" type="ORF">IscW_ISCW014550</name>
</gene>
<proteinExistence type="predicted"/>
<evidence type="ECO:0000313" key="2">
    <source>
        <dbReference type="EnsemblMetazoa" id="ISCW014550-PA"/>
    </source>
</evidence>
<dbReference type="EMBL" id="DS935429">
    <property type="protein sequence ID" value="EEC18108.1"/>
    <property type="molecule type" value="Genomic_DNA"/>
</dbReference>
<evidence type="ECO:0000313" key="3">
    <source>
        <dbReference type="Proteomes" id="UP000001555"/>
    </source>
</evidence>
<accession>B7QGY6</accession>
<dbReference type="PaxDb" id="6945-B7QGY6"/>
<reference evidence="1 3" key="1">
    <citation type="submission" date="2008-03" db="EMBL/GenBank/DDBJ databases">
        <title>Annotation of Ixodes scapularis.</title>
        <authorList>
            <consortium name="Ixodes scapularis Genome Project Consortium"/>
            <person name="Caler E."/>
            <person name="Hannick L.I."/>
            <person name="Bidwell S."/>
            <person name="Joardar V."/>
            <person name="Thiagarajan M."/>
            <person name="Amedeo P."/>
            <person name="Galinsky K.J."/>
            <person name="Schobel S."/>
            <person name="Inman J."/>
            <person name="Hostetler J."/>
            <person name="Miller J."/>
            <person name="Hammond M."/>
            <person name="Megy K."/>
            <person name="Lawson D."/>
            <person name="Kodira C."/>
            <person name="Sutton G."/>
            <person name="Meyer J."/>
            <person name="Hill C.A."/>
            <person name="Birren B."/>
            <person name="Nene V."/>
            <person name="Collins F."/>
            <person name="Alarcon-Chaidez F."/>
            <person name="Wikel S."/>
            <person name="Strausberg R."/>
        </authorList>
    </citation>
    <scope>NUCLEOTIDE SEQUENCE [LARGE SCALE GENOMIC DNA]</scope>
    <source>
        <strain evidence="3">Wikel</strain>
        <strain evidence="1">Wikel colony</strain>
    </source>
</reference>
<keyword evidence="3" id="KW-1185">Reference proteome</keyword>
<sequence>MSRSLANACRDVSENAAQRRAEQLHFFGAMRVLPGNTKTKLCARESVIHPAFTARTPFSYHDVCLFGFFSFSSEEVHLGVSVLRPGRAQAKEVSRRFEGKPPLARFIRDKRGGLEICNIRIGRRTGDRSSETSAKVPGSCSLCVFVAVLLFIAHSFQKDRRSLNSARGLCRAFDVLEEGARIDASWAFFLRLHVQPLFLAGERDSNGGYPV</sequence>
<evidence type="ECO:0000313" key="1">
    <source>
        <dbReference type="EMBL" id="EEC18108.1"/>
    </source>
</evidence>